<dbReference type="InterPro" id="IPR017871">
    <property type="entry name" value="ABC_transporter-like_CS"/>
</dbReference>
<dbReference type="PANTHER" id="PTHR24220">
    <property type="entry name" value="IMPORT ATP-BINDING PROTEIN"/>
    <property type="match status" value="1"/>
</dbReference>
<dbReference type="InterPro" id="IPR027417">
    <property type="entry name" value="P-loop_NTPase"/>
</dbReference>
<gene>
    <name evidence="6" type="ORF">Q9R02_11565</name>
</gene>
<evidence type="ECO:0000313" key="6">
    <source>
        <dbReference type="EMBL" id="MDP5227793.1"/>
    </source>
</evidence>
<dbReference type="InterPro" id="IPR015854">
    <property type="entry name" value="ABC_transpr_LolD-like"/>
</dbReference>
<keyword evidence="3" id="KW-0547">Nucleotide-binding</keyword>
<dbReference type="Pfam" id="PF00005">
    <property type="entry name" value="ABC_tran"/>
    <property type="match status" value="1"/>
</dbReference>
<sequence>MGTLLSLRGVTRTVTLVDGSELHILRGIDLELEEGDRVSVVGRSGGGKSTLLNLLGLLDTPSSGDLEFQGAPVRRMSEKRRARLRGKSVGFVFQQFNLLPERTALENVMTPLYYAAGRDFWQRERLARELLDRVGLAERADILPSRLSGGEQQRIAIARALVRRPRLILADEPTGALDVETGQAVMDLLEEVARESGAALVTITHDRAVAVRSERRFRLDTGRLSAVELEGAEQEEAVSA</sequence>
<feature type="domain" description="ABC transporter" evidence="5">
    <location>
        <begin position="5"/>
        <end position="240"/>
    </location>
</feature>
<reference evidence="6 7" key="1">
    <citation type="submission" date="2023-08" db="EMBL/GenBank/DDBJ databases">
        <title>Arthrobacter horti sp. nov., isolated from forest soil.</title>
        <authorList>
            <person name="Park M."/>
        </authorList>
    </citation>
    <scope>NUCLEOTIDE SEQUENCE [LARGE SCALE GENOMIC DNA]</scope>
    <source>
        <strain evidence="6 7">YJM1</strain>
    </source>
</reference>
<dbReference type="Gene3D" id="3.40.50.300">
    <property type="entry name" value="P-loop containing nucleotide triphosphate hydrolases"/>
    <property type="match status" value="1"/>
</dbReference>
<name>A0ABT9IQF8_9MICC</name>
<keyword evidence="7" id="KW-1185">Reference proteome</keyword>
<evidence type="ECO:0000313" key="7">
    <source>
        <dbReference type="Proteomes" id="UP001232725"/>
    </source>
</evidence>
<comment type="caution">
    <text evidence="6">The sequence shown here is derived from an EMBL/GenBank/DDBJ whole genome shotgun (WGS) entry which is preliminary data.</text>
</comment>
<dbReference type="InterPro" id="IPR003593">
    <property type="entry name" value="AAA+_ATPase"/>
</dbReference>
<dbReference type="InterPro" id="IPR003439">
    <property type="entry name" value="ABC_transporter-like_ATP-bd"/>
</dbReference>
<evidence type="ECO:0000256" key="2">
    <source>
        <dbReference type="ARBA" id="ARBA00022448"/>
    </source>
</evidence>
<dbReference type="CDD" id="cd03255">
    <property type="entry name" value="ABC_MJ0796_LolCDE_FtsE"/>
    <property type="match status" value="1"/>
</dbReference>
<dbReference type="PROSITE" id="PS00211">
    <property type="entry name" value="ABC_TRANSPORTER_1"/>
    <property type="match status" value="1"/>
</dbReference>
<evidence type="ECO:0000256" key="1">
    <source>
        <dbReference type="ARBA" id="ARBA00005417"/>
    </source>
</evidence>
<dbReference type="SUPFAM" id="SSF52540">
    <property type="entry name" value="P-loop containing nucleoside triphosphate hydrolases"/>
    <property type="match status" value="1"/>
</dbReference>
<evidence type="ECO:0000256" key="3">
    <source>
        <dbReference type="ARBA" id="ARBA00022741"/>
    </source>
</evidence>
<dbReference type="GO" id="GO:0005524">
    <property type="term" value="F:ATP binding"/>
    <property type="evidence" value="ECO:0007669"/>
    <property type="project" value="UniProtKB-KW"/>
</dbReference>
<accession>A0ABT9IQF8</accession>
<dbReference type="SMART" id="SM00382">
    <property type="entry name" value="AAA"/>
    <property type="match status" value="1"/>
</dbReference>
<evidence type="ECO:0000256" key="4">
    <source>
        <dbReference type="ARBA" id="ARBA00022840"/>
    </source>
</evidence>
<evidence type="ECO:0000259" key="5">
    <source>
        <dbReference type="PROSITE" id="PS50893"/>
    </source>
</evidence>
<dbReference type="EMBL" id="JAVALS010000007">
    <property type="protein sequence ID" value="MDP5227793.1"/>
    <property type="molecule type" value="Genomic_DNA"/>
</dbReference>
<dbReference type="PROSITE" id="PS50893">
    <property type="entry name" value="ABC_TRANSPORTER_2"/>
    <property type="match status" value="1"/>
</dbReference>
<protein>
    <submittedName>
        <fullName evidence="6">ABC transporter ATP-binding protein</fullName>
    </submittedName>
</protein>
<dbReference type="Proteomes" id="UP001232725">
    <property type="component" value="Unassembled WGS sequence"/>
</dbReference>
<comment type="similarity">
    <text evidence="1">Belongs to the ABC transporter superfamily.</text>
</comment>
<dbReference type="PANTHER" id="PTHR24220:SF689">
    <property type="entry name" value="LIPOPROTEIN-RELEASING SYSTEM ATP-BINDING PROTEIN LOLD"/>
    <property type="match status" value="1"/>
</dbReference>
<organism evidence="6 7">
    <name type="scientific">Arthrobacter horti</name>
    <dbReference type="NCBI Taxonomy" id="3068273"/>
    <lineage>
        <taxon>Bacteria</taxon>
        <taxon>Bacillati</taxon>
        <taxon>Actinomycetota</taxon>
        <taxon>Actinomycetes</taxon>
        <taxon>Micrococcales</taxon>
        <taxon>Micrococcaceae</taxon>
        <taxon>Arthrobacter</taxon>
    </lineage>
</organism>
<proteinExistence type="inferred from homology"/>
<keyword evidence="4 6" id="KW-0067">ATP-binding</keyword>
<dbReference type="InterPro" id="IPR017911">
    <property type="entry name" value="MacB-like_ATP-bd"/>
</dbReference>
<keyword evidence="2" id="KW-0813">Transport</keyword>